<dbReference type="Proteomes" id="UP001153709">
    <property type="component" value="Chromosome 1"/>
</dbReference>
<dbReference type="EMBL" id="OU898276">
    <property type="protein sequence ID" value="CAG9827763.1"/>
    <property type="molecule type" value="Genomic_DNA"/>
</dbReference>
<accession>A0A9N9SM91</accession>
<name>A0A9N9SM91_DIABA</name>
<evidence type="ECO:0000313" key="1">
    <source>
        <dbReference type="EMBL" id="CAG9827763.1"/>
    </source>
</evidence>
<sequence>MNFSKTKLMSNKNDKSMINIEGTEIEHIDEYTYLGQNVKVSKENQTTEISTLASMGWAAFARLSYGAQTWTFTKINMEKISKTQRAMEREMLGIPL</sequence>
<evidence type="ECO:0000313" key="2">
    <source>
        <dbReference type="Proteomes" id="UP001153709"/>
    </source>
</evidence>
<keyword evidence="2" id="KW-1185">Reference proteome</keyword>
<proteinExistence type="predicted"/>
<organism evidence="1 2">
    <name type="scientific">Diabrotica balteata</name>
    <name type="common">Banded cucumber beetle</name>
    <dbReference type="NCBI Taxonomy" id="107213"/>
    <lineage>
        <taxon>Eukaryota</taxon>
        <taxon>Metazoa</taxon>
        <taxon>Ecdysozoa</taxon>
        <taxon>Arthropoda</taxon>
        <taxon>Hexapoda</taxon>
        <taxon>Insecta</taxon>
        <taxon>Pterygota</taxon>
        <taxon>Neoptera</taxon>
        <taxon>Endopterygota</taxon>
        <taxon>Coleoptera</taxon>
        <taxon>Polyphaga</taxon>
        <taxon>Cucujiformia</taxon>
        <taxon>Chrysomeloidea</taxon>
        <taxon>Chrysomelidae</taxon>
        <taxon>Galerucinae</taxon>
        <taxon>Diabroticina</taxon>
        <taxon>Diabroticites</taxon>
        <taxon>Diabrotica</taxon>
    </lineage>
</organism>
<dbReference type="AlphaFoldDB" id="A0A9N9SM91"/>
<reference evidence="1" key="1">
    <citation type="submission" date="2022-01" db="EMBL/GenBank/DDBJ databases">
        <authorList>
            <person name="King R."/>
        </authorList>
    </citation>
    <scope>NUCLEOTIDE SEQUENCE</scope>
</reference>
<dbReference type="OrthoDB" id="407509at2759"/>
<gene>
    <name evidence="1" type="ORF">DIABBA_LOCUS1737</name>
</gene>
<protein>
    <submittedName>
        <fullName evidence="1">Uncharacterized protein</fullName>
    </submittedName>
</protein>